<accession>A0A9R1XI09</accession>
<evidence type="ECO:0000313" key="11">
    <source>
        <dbReference type="Proteomes" id="UP000235145"/>
    </source>
</evidence>
<dbReference type="Gene3D" id="1.10.630.10">
    <property type="entry name" value="Cytochrome P450"/>
    <property type="match status" value="1"/>
</dbReference>
<dbReference type="FunFam" id="1.10.630.10:FF:000026">
    <property type="entry name" value="Cytochrome P450 82C4"/>
    <property type="match status" value="1"/>
</dbReference>
<dbReference type="Proteomes" id="UP000235145">
    <property type="component" value="Unassembled WGS sequence"/>
</dbReference>
<dbReference type="GO" id="GO:0004497">
    <property type="term" value="F:monooxygenase activity"/>
    <property type="evidence" value="ECO:0007669"/>
    <property type="project" value="UniProtKB-KW"/>
</dbReference>
<sequence length="526" mass="59314">MQFYLIISTIVATIFSILVYRLLLHKKSVKTATNQKPPQAKGAWPIIGHLHLLGGPELHQKVFGDMADKHGPIFTIKLGVHEALVVNDAAIAKECFTTNDKAFASRPKAEAAKILGYNYAAFGLAPYGEYWRKVRKMVVSEVLSQRRVEMLGHIRASEVRASLKDLYDGWVKNKLGKNSEMVMVEMKQWFANLIVNNMVMVIIGKRFSPNDKEGLQFQAATRKLFELLGAFVLTDFIPYLSYFDVGGYKKAMKTTRKDLDKIFDRFVKEHRQESKFIQQHEGNQDFMHVLISIIQGAFEEEFKGVDHDTIIKATCLQLLLAGTDTTHLTLTWALSLLLNNPKALETAQDEIDEHVGRDRLVKESDLKNLVYLNAVIKETFRLYPAGPLAVPHESLEECNVGGYNIPKGTRLLLNIWKIQRDPKIWSDPDEFKPERFLTSDKDIDVKGNHYELLPFGSGRRMCPGVSFALQALGLTLASLIQQFTIKKPSDELVDMTESMGMTNGKATPLVVLLGPRLSTNMYEGGP</sequence>
<keyword evidence="9" id="KW-1133">Transmembrane helix</keyword>
<dbReference type="PRINTS" id="PR00463">
    <property type="entry name" value="EP450I"/>
</dbReference>
<comment type="cofactor">
    <cofactor evidence="1 7">
        <name>heme</name>
        <dbReference type="ChEBI" id="CHEBI:30413"/>
    </cofactor>
</comment>
<organism evidence="10 11">
    <name type="scientific">Lactuca sativa</name>
    <name type="common">Garden lettuce</name>
    <dbReference type="NCBI Taxonomy" id="4236"/>
    <lineage>
        <taxon>Eukaryota</taxon>
        <taxon>Viridiplantae</taxon>
        <taxon>Streptophyta</taxon>
        <taxon>Embryophyta</taxon>
        <taxon>Tracheophyta</taxon>
        <taxon>Spermatophyta</taxon>
        <taxon>Magnoliopsida</taxon>
        <taxon>eudicotyledons</taxon>
        <taxon>Gunneridae</taxon>
        <taxon>Pentapetalae</taxon>
        <taxon>asterids</taxon>
        <taxon>campanulids</taxon>
        <taxon>Asterales</taxon>
        <taxon>Asteraceae</taxon>
        <taxon>Cichorioideae</taxon>
        <taxon>Cichorieae</taxon>
        <taxon>Lactucinae</taxon>
        <taxon>Lactuca</taxon>
    </lineage>
</organism>
<keyword evidence="9" id="KW-0812">Transmembrane</keyword>
<evidence type="ECO:0000256" key="5">
    <source>
        <dbReference type="ARBA" id="ARBA00023004"/>
    </source>
</evidence>
<dbReference type="Pfam" id="PF00067">
    <property type="entry name" value="p450"/>
    <property type="match status" value="1"/>
</dbReference>
<dbReference type="InterPro" id="IPR017972">
    <property type="entry name" value="Cyt_P450_CS"/>
</dbReference>
<dbReference type="GO" id="GO:0005506">
    <property type="term" value="F:iron ion binding"/>
    <property type="evidence" value="ECO:0007669"/>
    <property type="project" value="InterPro"/>
</dbReference>
<dbReference type="AlphaFoldDB" id="A0A9R1XI09"/>
<keyword evidence="6 8" id="KW-0503">Monooxygenase</keyword>
<dbReference type="PANTHER" id="PTHR47947">
    <property type="entry name" value="CYTOCHROME P450 82C3-RELATED"/>
    <property type="match status" value="1"/>
</dbReference>
<dbReference type="InterPro" id="IPR050651">
    <property type="entry name" value="Plant_Cytochrome_P450_Monoox"/>
</dbReference>
<keyword evidence="2 7" id="KW-0349">Heme</keyword>
<protein>
    <recommendedName>
        <fullName evidence="12">Cytochrome P450</fullName>
    </recommendedName>
</protein>
<dbReference type="GO" id="GO:0016705">
    <property type="term" value="F:oxidoreductase activity, acting on paired donors, with incorporation or reduction of molecular oxygen"/>
    <property type="evidence" value="ECO:0007669"/>
    <property type="project" value="InterPro"/>
</dbReference>
<dbReference type="EMBL" id="NBSK02000004">
    <property type="protein sequence ID" value="KAJ0208607.1"/>
    <property type="molecule type" value="Genomic_DNA"/>
</dbReference>
<evidence type="ECO:0008006" key="12">
    <source>
        <dbReference type="Google" id="ProtNLM"/>
    </source>
</evidence>
<comment type="similarity">
    <text evidence="8">Belongs to the cytochrome P450 family.</text>
</comment>
<evidence type="ECO:0000256" key="2">
    <source>
        <dbReference type="ARBA" id="ARBA00022617"/>
    </source>
</evidence>
<evidence type="ECO:0000256" key="8">
    <source>
        <dbReference type="RuleBase" id="RU000461"/>
    </source>
</evidence>
<dbReference type="OrthoDB" id="2789670at2759"/>
<dbReference type="Gramene" id="rna-gnl|WGS:NBSK|LSAT_4X120721_mrna">
    <property type="protein sequence ID" value="cds-PLY73987.1"/>
    <property type="gene ID" value="gene-LSAT_4X120721"/>
</dbReference>
<keyword evidence="11" id="KW-1185">Reference proteome</keyword>
<comment type="caution">
    <text evidence="10">The sequence shown here is derived from an EMBL/GenBank/DDBJ whole genome shotgun (WGS) entry which is preliminary data.</text>
</comment>
<keyword evidence="4 8" id="KW-0560">Oxidoreductase</keyword>
<keyword evidence="9" id="KW-0472">Membrane</keyword>
<keyword evidence="3 7" id="KW-0479">Metal-binding</keyword>
<dbReference type="InterPro" id="IPR001128">
    <property type="entry name" value="Cyt_P450"/>
</dbReference>
<reference evidence="10 11" key="1">
    <citation type="journal article" date="2017" name="Nat. Commun.">
        <title>Genome assembly with in vitro proximity ligation data and whole-genome triplication in lettuce.</title>
        <authorList>
            <person name="Reyes-Chin-Wo S."/>
            <person name="Wang Z."/>
            <person name="Yang X."/>
            <person name="Kozik A."/>
            <person name="Arikit S."/>
            <person name="Song C."/>
            <person name="Xia L."/>
            <person name="Froenicke L."/>
            <person name="Lavelle D.O."/>
            <person name="Truco M.J."/>
            <person name="Xia R."/>
            <person name="Zhu S."/>
            <person name="Xu C."/>
            <person name="Xu H."/>
            <person name="Xu X."/>
            <person name="Cox K."/>
            <person name="Korf I."/>
            <person name="Meyers B.C."/>
            <person name="Michelmore R.W."/>
        </authorList>
    </citation>
    <scope>NUCLEOTIDE SEQUENCE [LARGE SCALE GENOMIC DNA]</scope>
    <source>
        <strain evidence="11">cv. Salinas</strain>
        <tissue evidence="10">Seedlings</tissue>
    </source>
</reference>
<evidence type="ECO:0000313" key="10">
    <source>
        <dbReference type="EMBL" id="KAJ0208607.1"/>
    </source>
</evidence>
<evidence type="ECO:0000256" key="6">
    <source>
        <dbReference type="ARBA" id="ARBA00023033"/>
    </source>
</evidence>
<dbReference type="PRINTS" id="PR00385">
    <property type="entry name" value="P450"/>
</dbReference>
<name>A0A9R1XI09_LACSA</name>
<evidence type="ECO:0000256" key="7">
    <source>
        <dbReference type="PIRSR" id="PIRSR602401-1"/>
    </source>
</evidence>
<dbReference type="SUPFAM" id="SSF48264">
    <property type="entry name" value="Cytochrome P450"/>
    <property type="match status" value="1"/>
</dbReference>
<dbReference type="InterPro" id="IPR002401">
    <property type="entry name" value="Cyt_P450_E_grp-I"/>
</dbReference>
<dbReference type="InterPro" id="IPR036396">
    <property type="entry name" value="Cyt_P450_sf"/>
</dbReference>
<dbReference type="PROSITE" id="PS00086">
    <property type="entry name" value="CYTOCHROME_P450"/>
    <property type="match status" value="1"/>
</dbReference>
<gene>
    <name evidence="10" type="ORF">LSAT_V11C400204600</name>
</gene>
<evidence type="ECO:0000256" key="1">
    <source>
        <dbReference type="ARBA" id="ARBA00001971"/>
    </source>
</evidence>
<evidence type="ECO:0000256" key="4">
    <source>
        <dbReference type="ARBA" id="ARBA00023002"/>
    </source>
</evidence>
<keyword evidence="5 7" id="KW-0408">Iron</keyword>
<dbReference type="PANTHER" id="PTHR47947:SF43">
    <property type="entry name" value="CYTOCHROME P450-RELATED"/>
    <property type="match status" value="1"/>
</dbReference>
<dbReference type="CDD" id="cd20654">
    <property type="entry name" value="CYP82"/>
    <property type="match status" value="1"/>
</dbReference>
<proteinExistence type="inferred from homology"/>
<evidence type="ECO:0000256" key="3">
    <source>
        <dbReference type="ARBA" id="ARBA00022723"/>
    </source>
</evidence>
<dbReference type="GO" id="GO:0020037">
    <property type="term" value="F:heme binding"/>
    <property type="evidence" value="ECO:0007669"/>
    <property type="project" value="InterPro"/>
</dbReference>
<evidence type="ECO:0000256" key="9">
    <source>
        <dbReference type="SAM" id="Phobius"/>
    </source>
</evidence>
<feature type="transmembrane region" description="Helical" evidence="9">
    <location>
        <begin position="227"/>
        <end position="247"/>
    </location>
</feature>
<feature type="transmembrane region" description="Helical" evidence="9">
    <location>
        <begin position="6"/>
        <end position="24"/>
    </location>
</feature>
<feature type="binding site" description="axial binding residue" evidence="7">
    <location>
        <position position="462"/>
    </location>
    <ligand>
        <name>heme</name>
        <dbReference type="ChEBI" id="CHEBI:30413"/>
    </ligand>
    <ligandPart>
        <name>Fe</name>
        <dbReference type="ChEBI" id="CHEBI:18248"/>
    </ligandPart>
</feature>